<dbReference type="GO" id="GO:0004222">
    <property type="term" value="F:metalloendopeptidase activity"/>
    <property type="evidence" value="ECO:0007669"/>
    <property type="project" value="TreeGrafter"/>
</dbReference>
<dbReference type="SUPFAM" id="SSF54106">
    <property type="entry name" value="LysM domain"/>
    <property type="match status" value="1"/>
</dbReference>
<organism evidence="4">
    <name type="scientific">Candidatus Kentrum sp. DK</name>
    <dbReference type="NCBI Taxonomy" id="2126562"/>
    <lineage>
        <taxon>Bacteria</taxon>
        <taxon>Pseudomonadati</taxon>
        <taxon>Pseudomonadota</taxon>
        <taxon>Gammaproteobacteria</taxon>
        <taxon>Candidatus Kentrum</taxon>
    </lineage>
</organism>
<dbReference type="InterPro" id="IPR016047">
    <property type="entry name" value="M23ase_b-sheet_dom"/>
</dbReference>
<dbReference type="GO" id="GO:0032153">
    <property type="term" value="C:cell division site"/>
    <property type="evidence" value="ECO:0007669"/>
    <property type="project" value="TreeGrafter"/>
</dbReference>
<dbReference type="PANTHER" id="PTHR21666:SF263">
    <property type="entry name" value="MUREIN HYDROLASE ACTIVATOR NLPD"/>
    <property type="match status" value="1"/>
</dbReference>
<dbReference type="PANTHER" id="PTHR21666">
    <property type="entry name" value="PEPTIDASE-RELATED"/>
    <property type="match status" value="1"/>
</dbReference>
<gene>
    <name evidence="4" type="ORF">BECKDK2373B_GA0170837_105213</name>
</gene>
<evidence type="ECO:0000313" key="4">
    <source>
        <dbReference type="EMBL" id="VFJ55422.1"/>
    </source>
</evidence>
<sequence>MILPGKITAPSRPPRRSRIILRSKIMVALLSSVLGLSGCLFTQANAPVEKRTLPGQQTPYSKKDRADYPRHVVQKGETLYSIATRHGFYYKELASWNNIGAPFLIRPRQVLRLSPPGPHSPVSNRVASSAAPGWRHPKRQMAQVETNRPAASSGGPDLSQRPLPPPKASVASRKASPAPAQSPPEKLPTGKPAPPELPAAHAAKPTASPKKHHYVAKKKPAPMHATPAPKPPPKKKAARPGSNGWHWPSQGKLVRNFTQSGNRGLDISGRFGAPVRAAGPGRVVYTGSGLRGYGKLIIIKHDSQILSAYGNNERMLVREGDKVEGGQKIAEMGKDSANRAMLHFEIRKGGKPINPLRYLGSSK</sequence>
<feature type="compositionally biased region" description="Basic residues" evidence="2">
    <location>
        <begin position="209"/>
        <end position="221"/>
    </location>
</feature>
<dbReference type="Pfam" id="PF01476">
    <property type="entry name" value="LysM"/>
    <property type="match status" value="1"/>
</dbReference>
<feature type="compositionally biased region" description="Pro residues" evidence="2">
    <location>
        <begin position="180"/>
        <end position="197"/>
    </location>
</feature>
<dbReference type="InterPro" id="IPR018392">
    <property type="entry name" value="LysM"/>
</dbReference>
<feature type="region of interest" description="Disordered" evidence="2">
    <location>
        <begin position="114"/>
        <end position="249"/>
    </location>
</feature>
<dbReference type="PROSITE" id="PS51782">
    <property type="entry name" value="LYSM"/>
    <property type="match status" value="1"/>
</dbReference>
<feature type="domain" description="LysM" evidence="3">
    <location>
        <begin position="69"/>
        <end position="113"/>
    </location>
</feature>
<dbReference type="Gene3D" id="2.70.70.10">
    <property type="entry name" value="Glucose Permease (Domain IIA)"/>
    <property type="match status" value="1"/>
</dbReference>
<reference evidence="4" key="1">
    <citation type="submission" date="2019-02" db="EMBL/GenBank/DDBJ databases">
        <authorList>
            <person name="Gruber-Vodicka R. H."/>
            <person name="Seah K. B. B."/>
        </authorList>
    </citation>
    <scope>NUCLEOTIDE SEQUENCE</scope>
    <source>
        <strain evidence="4">BECK_DK47</strain>
    </source>
</reference>
<protein>
    <submittedName>
        <fullName evidence="4">Lipoprotein NlpD</fullName>
    </submittedName>
</protein>
<dbReference type="SUPFAM" id="SSF51261">
    <property type="entry name" value="Duplicated hybrid motif"/>
    <property type="match status" value="1"/>
</dbReference>
<dbReference type="Gene3D" id="3.10.350.10">
    <property type="entry name" value="LysM domain"/>
    <property type="match status" value="1"/>
</dbReference>
<dbReference type="EMBL" id="CAADEX010000052">
    <property type="protein sequence ID" value="VFJ55422.1"/>
    <property type="molecule type" value="Genomic_DNA"/>
</dbReference>
<dbReference type="CDD" id="cd12797">
    <property type="entry name" value="M23_peptidase"/>
    <property type="match status" value="1"/>
</dbReference>
<dbReference type="InterPro" id="IPR050570">
    <property type="entry name" value="Cell_wall_metabolism_enzyme"/>
</dbReference>
<accession>A0A450SNN4</accession>
<dbReference type="AlphaFoldDB" id="A0A450SNN4"/>
<dbReference type="InterPro" id="IPR036779">
    <property type="entry name" value="LysM_dom_sf"/>
</dbReference>
<evidence type="ECO:0000259" key="3">
    <source>
        <dbReference type="PROSITE" id="PS51782"/>
    </source>
</evidence>
<dbReference type="SMART" id="SM00257">
    <property type="entry name" value="LysM"/>
    <property type="match status" value="1"/>
</dbReference>
<comment type="similarity">
    <text evidence="1">Belongs to the E.coli NlpD/Haemophilus LppB family.</text>
</comment>
<dbReference type="CDD" id="cd00118">
    <property type="entry name" value="LysM"/>
    <property type="match status" value="1"/>
</dbReference>
<evidence type="ECO:0000256" key="1">
    <source>
        <dbReference type="ARBA" id="ARBA00038420"/>
    </source>
</evidence>
<dbReference type="GO" id="GO:0009279">
    <property type="term" value="C:cell outer membrane"/>
    <property type="evidence" value="ECO:0007669"/>
    <property type="project" value="TreeGrafter"/>
</dbReference>
<dbReference type="Pfam" id="PF01551">
    <property type="entry name" value="Peptidase_M23"/>
    <property type="match status" value="1"/>
</dbReference>
<dbReference type="InterPro" id="IPR011055">
    <property type="entry name" value="Dup_hybrid_motif"/>
</dbReference>
<evidence type="ECO:0000256" key="2">
    <source>
        <dbReference type="SAM" id="MobiDB-lite"/>
    </source>
</evidence>
<proteinExistence type="inferred from homology"/>
<name>A0A450SNN4_9GAMM</name>
<keyword evidence="4" id="KW-0449">Lipoprotein</keyword>